<reference evidence="3" key="1">
    <citation type="journal article" date="2012" name="Science">
        <title>Fermentation, hydrogen, and sulfur metabolism in multiple uncultivated bacterial phyla.</title>
        <authorList>
            <person name="Wrighton K.C."/>
            <person name="Thomas B.C."/>
            <person name="Sharon I."/>
            <person name="Miller C.S."/>
            <person name="Castelle C.J."/>
            <person name="VerBerkmoes N.C."/>
            <person name="Wilkins M.J."/>
            <person name="Hettich R.L."/>
            <person name="Lipton M.S."/>
            <person name="Williams K.H."/>
            <person name="Long P.E."/>
            <person name="Banfield J.F."/>
        </authorList>
    </citation>
    <scope>NUCLEOTIDE SEQUENCE [LARGE SCALE GENOMIC DNA]</scope>
</reference>
<evidence type="ECO:0000259" key="1">
    <source>
        <dbReference type="PROSITE" id="PS50164"/>
    </source>
</evidence>
<protein>
    <submittedName>
        <fullName evidence="3">UvrABC system protein C</fullName>
    </submittedName>
</protein>
<dbReference type="InterPro" id="IPR038476">
    <property type="entry name" value="UvrC_RNase_H_dom_sf"/>
</dbReference>
<dbReference type="PROSITE" id="PS50165">
    <property type="entry name" value="UVRC"/>
    <property type="match status" value="1"/>
</dbReference>
<organism evidence="3">
    <name type="scientific">uncultured bacterium</name>
    <name type="common">gcode 4</name>
    <dbReference type="NCBI Taxonomy" id="1234023"/>
    <lineage>
        <taxon>Bacteria</taxon>
        <taxon>environmental samples</taxon>
    </lineage>
</organism>
<dbReference type="Pfam" id="PF01541">
    <property type="entry name" value="GIY-YIG"/>
    <property type="match status" value="1"/>
</dbReference>
<dbReference type="InterPro" id="IPR035901">
    <property type="entry name" value="GIY-YIG_endonuc_sf"/>
</dbReference>
<accession>K1XHW1</accession>
<dbReference type="GO" id="GO:0009380">
    <property type="term" value="C:excinuclease repair complex"/>
    <property type="evidence" value="ECO:0007669"/>
    <property type="project" value="TreeGrafter"/>
</dbReference>
<proteinExistence type="predicted"/>
<dbReference type="InterPro" id="IPR047296">
    <property type="entry name" value="GIY-YIG_UvrC_Cho"/>
</dbReference>
<evidence type="ECO:0000313" key="3">
    <source>
        <dbReference type="EMBL" id="EKD24637.1"/>
    </source>
</evidence>
<gene>
    <name evidence="3" type="ORF">ACD_80C00180G0011</name>
</gene>
<dbReference type="GO" id="GO:0009381">
    <property type="term" value="F:excinuclease ABC activity"/>
    <property type="evidence" value="ECO:0007669"/>
    <property type="project" value="InterPro"/>
</dbReference>
<dbReference type="PANTHER" id="PTHR30562">
    <property type="entry name" value="UVRC/OXIDOREDUCTASE"/>
    <property type="match status" value="1"/>
</dbReference>
<dbReference type="CDD" id="cd10434">
    <property type="entry name" value="GIY-YIG_UvrC_Cho"/>
    <property type="match status" value="1"/>
</dbReference>
<sequence length="574" mass="67747">MFTTDISKIPINAWVYLFKDRKWTILYIGKAKNLQKRLWQYFAPNSLRKQEMLEKADKVDFLTVKNQSEALYLEDNLIKQHQPEYNNLLKADNSYVYIKITKESFPQIFLTRKKLNDNALYIGPKNDTIQLKKFLQYMRQILKFRGCKNTQFRQWKLCSDYYFWLCRGRCKLAKEQMSSLRKEGDHEVVEDLKKDYQDIIAIITSFFKGNTKPIEEEIYHQIEEAIIHENFEWAAQLRDIYQSLQWFVEKQNVVLPERKDGYLALMKPIGTHYIYTVLVFTQGKLVDIITSKEQQSDIDEDSLYLAIQRTFGEAKMEKNKNEIQITSKSFVKLGKTATKELWKLGENFLESYIITQTLQEESTFINDMFKTLTTRYGLKNIPYRIECIDISHLSGGWTSGGLSYFMAGLPYKKWYRKYKIKAKKSDDYEALQELLERRQKNWWELPNLLVIDGGKGQLGVVKKLCKEYPERKKIVSQIDIISLGKGEARKKSNIWKTKVLLDLSSAKPGEKGGKPKGGFGEKIWEIIYRLDDNLKIHETAMVYDQADKILLKARDEAHRFANSYRKKQMSQEWR</sequence>
<name>K1XHW1_9BACT</name>
<dbReference type="SMART" id="SM00465">
    <property type="entry name" value="GIYc"/>
    <property type="match status" value="1"/>
</dbReference>
<dbReference type="Gene3D" id="3.30.420.340">
    <property type="entry name" value="UvrC, RNAse H endonuclease domain"/>
    <property type="match status" value="1"/>
</dbReference>
<dbReference type="PROSITE" id="PS50164">
    <property type="entry name" value="GIY_YIG"/>
    <property type="match status" value="1"/>
</dbReference>
<dbReference type="InterPro" id="IPR050066">
    <property type="entry name" value="UvrABC_protein_C"/>
</dbReference>
<feature type="domain" description="GIY-YIG" evidence="1">
    <location>
        <begin position="11"/>
        <end position="87"/>
    </location>
</feature>
<dbReference type="AlphaFoldDB" id="K1XHW1"/>
<dbReference type="InterPro" id="IPR000305">
    <property type="entry name" value="GIY-YIG_endonuc"/>
</dbReference>
<dbReference type="Pfam" id="PF08459">
    <property type="entry name" value="UvrC_RNaseH_dom"/>
    <property type="match status" value="1"/>
</dbReference>
<comment type="caution">
    <text evidence="3">The sequence shown here is derived from an EMBL/GenBank/DDBJ whole genome shotgun (WGS) entry which is preliminary data.</text>
</comment>
<dbReference type="GO" id="GO:0006289">
    <property type="term" value="P:nucleotide-excision repair"/>
    <property type="evidence" value="ECO:0007669"/>
    <property type="project" value="InterPro"/>
</dbReference>
<dbReference type="SUPFAM" id="SSF82771">
    <property type="entry name" value="GIY-YIG endonuclease"/>
    <property type="match status" value="1"/>
</dbReference>
<dbReference type="Gene3D" id="3.40.1440.10">
    <property type="entry name" value="GIY-YIG endonuclease"/>
    <property type="match status" value="1"/>
</dbReference>
<dbReference type="PANTHER" id="PTHR30562:SF1">
    <property type="entry name" value="UVRABC SYSTEM PROTEIN C"/>
    <property type="match status" value="1"/>
</dbReference>
<dbReference type="SUPFAM" id="SSF46600">
    <property type="entry name" value="C-terminal UvrC-binding domain of UvrB"/>
    <property type="match status" value="1"/>
</dbReference>
<dbReference type="InterPro" id="IPR001162">
    <property type="entry name" value="UvrC_RNase_H_dom"/>
</dbReference>
<evidence type="ECO:0000259" key="2">
    <source>
        <dbReference type="PROSITE" id="PS50165"/>
    </source>
</evidence>
<dbReference type="InterPro" id="IPR036876">
    <property type="entry name" value="UVR_dom_sf"/>
</dbReference>
<feature type="domain" description="UvrC family homology region profile" evidence="2">
    <location>
        <begin position="354"/>
        <end position="464"/>
    </location>
</feature>
<dbReference type="EMBL" id="AMFJ01036187">
    <property type="protein sequence ID" value="EKD24637.1"/>
    <property type="molecule type" value="Genomic_DNA"/>
</dbReference>